<feature type="region of interest" description="Disordered" evidence="1">
    <location>
        <begin position="189"/>
        <end position="275"/>
    </location>
</feature>
<proteinExistence type="predicted"/>
<protein>
    <submittedName>
        <fullName evidence="2">Tellurium resistance protein</fullName>
    </submittedName>
</protein>
<dbReference type="AlphaFoldDB" id="X6N0D7"/>
<evidence type="ECO:0000313" key="2">
    <source>
        <dbReference type="EMBL" id="ETO19204.1"/>
    </source>
</evidence>
<gene>
    <name evidence="2" type="ORF">RFI_18025</name>
</gene>
<dbReference type="EMBL" id="ASPP01013905">
    <property type="protein sequence ID" value="ETO19204.1"/>
    <property type="molecule type" value="Genomic_DNA"/>
</dbReference>
<reference evidence="2 3" key="1">
    <citation type="journal article" date="2013" name="Curr. Biol.">
        <title>The Genome of the Foraminiferan Reticulomyxa filosa.</title>
        <authorList>
            <person name="Glockner G."/>
            <person name="Hulsmann N."/>
            <person name="Schleicher M."/>
            <person name="Noegel A.A."/>
            <person name="Eichinger L."/>
            <person name="Gallinger C."/>
            <person name="Pawlowski J."/>
            <person name="Sierra R."/>
            <person name="Euteneuer U."/>
            <person name="Pillet L."/>
            <person name="Moustafa A."/>
            <person name="Platzer M."/>
            <person name="Groth M."/>
            <person name="Szafranski K."/>
            <person name="Schliwa M."/>
        </authorList>
    </citation>
    <scope>NUCLEOTIDE SEQUENCE [LARGE SCALE GENOMIC DNA]</scope>
</reference>
<sequence length="351" mass="39319">MVQYLKEVEISELSAAPKNKQKKTRKQDETSTWGCLNVAVGDAAEQMWDQMSHCSMGRQSDDNATIMSVYNPKDDRRRIYGSRKKNTKRSPQVEKTAQEPDKIDEETGKPVFEAEKIPPQTEVVPKCEDGPKDFLLSLSAFQAMEMNKQNQHNKPSGDITLIEDEDITALARSVINATPTLNNSNNIGYDNNNNGHNNNNGPSHNNGHVNANGFNNNGYDPSNEYNANNGYNNSNGYNNNNRYNNNNGYNTNHGYNTGNGQNSNNGHNSNDQHNIGEGHLRQFNWIPPSLPQFLHGRNTNTRWNPFPNELIPLTNRQFQLHPTSQYCQAINVQPISQNNSTAIAFTSAPPS</sequence>
<keyword evidence="3" id="KW-1185">Reference proteome</keyword>
<feature type="compositionally biased region" description="Basic and acidic residues" evidence="1">
    <location>
        <begin position="96"/>
        <end position="106"/>
    </location>
</feature>
<organism evidence="2 3">
    <name type="scientific">Reticulomyxa filosa</name>
    <dbReference type="NCBI Taxonomy" id="46433"/>
    <lineage>
        <taxon>Eukaryota</taxon>
        <taxon>Sar</taxon>
        <taxon>Rhizaria</taxon>
        <taxon>Retaria</taxon>
        <taxon>Foraminifera</taxon>
        <taxon>Monothalamids</taxon>
        <taxon>Reticulomyxidae</taxon>
        <taxon>Reticulomyxa</taxon>
    </lineage>
</organism>
<evidence type="ECO:0000313" key="3">
    <source>
        <dbReference type="Proteomes" id="UP000023152"/>
    </source>
</evidence>
<feature type="region of interest" description="Disordered" evidence="1">
    <location>
        <begin position="72"/>
        <end position="106"/>
    </location>
</feature>
<evidence type="ECO:0000256" key="1">
    <source>
        <dbReference type="SAM" id="MobiDB-lite"/>
    </source>
</evidence>
<comment type="caution">
    <text evidence="2">The sequence shown here is derived from an EMBL/GenBank/DDBJ whole genome shotgun (WGS) entry which is preliminary data.</text>
</comment>
<accession>X6N0D7</accession>
<feature type="compositionally biased region" description="Basic residues" evidence="1">
    <location>
        <begin position="79"/>
        <end position="88"/>
    </location>
</feature>
<dbReference type="Proteomes" id="UP000023152">
    <property type="component" value="Unassembled WGS sequence"/>
</dbReference>
<name>X6N0D7_RETFI</name>
<feature type="compositionally biased region" description="Low complexity" evidence="1">
    <location>
        <begin position="189"/>
        <end position="273"/>
    </location>
</feature>